<accession>A0A2S9XX83</accession>
<comment type="caution">
    <text evidence="9">The sequence shown here is derived from an EMBL/GenBank/DDBJ whole genome shotgun (WGS) entry which is preliminary data.</text>
</comment>
<evidence type="ECO:0000313" key="9">
    <source>
        <dbReference type="EMBL" id="PRP97479.1"/>
    </source>
</evidence>
<dbReference type="PANTHER" id="PTHR30558:SF3">
    <property type="entry name" value="BIOPOLYMER TRANSPORT PROTEIN EXBD-RELATED"/>
    <property type="match status" value="1"/>
</dbReference>
<evidence type="ECO:0000256" key="3">
    <source>
        <dbReference type="ARBA" id="ARBA00022475"/>
    </source>
</evidence>
<comment type="similarity">
    <text evidence="2 7">Belongs to the ExbD/TolR family.</text>
</comment>
<dbReference type="GO" id="GO:0015031">
    <property type="term" value="P:protein transport"/>
    <property type="evidence" value="ECO:0007669"/>
    <property type="project" value="UniProtKB-KW"/>
</dbReference>
<keyword evidence="7" id="KW-0653">Protein transport</keyword>
<dbReference type="Proteomes" id="UP000237968">
    <property type="component" value="Unassembled WGS sequence"/>
</dbReference>
<dbReference type="EMBL" id="PVNK01000156">
    <property type="protein sequence ID" value="PRP97479.1"/>
    <property type="molecule type" value="Genomic_DNA"/>
</dbReference>
<keyword evidence="4 7" id="KW-0812">Transmembrane</keyword>
<keyword evidence="3" id="KW-1003">Cell membrane</keyword>
<name>A0A2S9XX83_9BACT</name>
<reference evidence="9 10" key="1">
    <citation type="submission" date="2018-03" db="EMBL/GenBank/DDBJ databases">
        <title>Draft Genome Sequences of the Obligatory Marine Myxobacteria Enhygromyxa salina SWB005.</title>
        <authorList>
            <person name="Poehlein A."/>
            <person name="Moghaddam J.A."/>
            <person name="Harms H."/>
            <person name="Alanjari M."/>
            <person name="Koenig G.M."/>
            <person name="Daniel R."/>
            <person name="Schaeberle T.F."/>
        </authorList>
    </citation>
    <scope>NUCLEOTIDE SEQUENCE [LARGE SCALE GENOMIC DNA]</scope>
    <source>
        <strain evidence="9 10">SWB005</strain>
    </source>
</reference>
<dbReference type="GO" id="GO:0022857">
    <property type="term" value="F:transmembrane transporter activity"/>
    <property type="evidence" value="ECO:0007669"/>
    <property type="project" value="InterPro"/>
</dbReference>
<dbReference type="AlphaFoldDB" id="A0A2S9XX83"/>
<evidence type="ECO:0000256" key="7">
    <source>
        <dbReference type="RuleBase" id="RU003879"/>
    </source>
</evidence>
<dbReference type="GO" id="GO:0005886">
    <property type="term" value="C:plasma membrane"/>
    <property type="evidence" value="ECO:0007669"/>
    <property type="project" value="UniProtKB-SubCell"/>
</dbReference>
<dbReference type="RefSeq" id="WP_181197845.1">
    <property type="nucleotide sequence ID" value="NZ_PVNK01000156.1"/>
</dbReference>
<evidence type="ECO:0000313" key="10">
    <source>
        <dbReference type="Proteomes" id="UP000237968"/>
    </source>
</evidence>
<evidence type="ECO:0000256" key="1">
    <source>
        <dbReference type="ARBA" id="ARBA00004162"/>
    </source>
</evidence>
<evidence type="ECO:0000256" key="4">
    <source>
        <dbReference type="ARBA" id="ARBA00022692"/>
    </source>
</evidence>
<proteinExistence type="inferred from homology"/>
<feature type="transmembrane region" description="Helical" evidence="8">
    <location>
        <begin position="21"/>
        <end position="41"/>
    </location>
</feature>
<sequence>MSIASREAGHLRHRRRRNQGTVVDLTPLIDIVFQLLIFFLLTATFQESSSLDVELARAKNQEKAQKAEAVVVSISANGTFEVDQILVDPGALESYLCAQTKNGKGTLHIRADKDSKHEDLVFAMDLAKTCGFESLGILHQN</sequence>
<evidence type="ECO:0000256" key="5">
    <source>
        <dbReference type="ARBA" id="ARBA00022989"/>
    </source>
</evidence>
<keyword evidence="6 8" id="KW-0472">Membrane</keyword>
<keyword evidence="7" id="KW-0813">Transport</keyword>
<dbReference type="Pfam" id="PF02472">
    <property type="entry name" value="ExbD"/>
    <property type="match status" value="1"/>
</dbReference>
<keyword evidence="5 8" id="KW-1133">Transmembrane helix</keyword>
<dbReference type="PANTHER" id="PTHR30558">
    <property type="entry name" value="EXBD MEMBRANE COMPONENT OF PMF-DRIVEN MACROMOLECULE IMPORT SYSTEM"/>
    <property type="match status" value="1"/>
</dbReference>
<keyword evidence="10" id="KW-1185">Reference proteome</keyword>
<gene>
    <name evidence="9" type="ORF">ENSA5_33720</name>
</gene>
<protein>
    <submittedName>
        <fullName evidence="9">Biopolymer transport protein ExbD</fullName>
    </submittedName>
</protein>
<dbReference type="InterPro" id="IPR003400">
    <property type="entry name" value="ExbD"/>
</dbReference>
<comment type="subcellular location">
    <subcellularLocation>
        <location evidence="1">Cell membrane</location>
        <topology evidence="1">Single-pass membrane protein</topology>
    </subcellularLocation>
    <subcellularLocation>
        <location evidence="7">Cell membrane</location>
        <topology evidence="7">Single-pass type II membrane protein</topology>
    </subcellularLocation>
</comment>
<organism evidence="9 10">
    <name type="scientific">Enhygromyxa salina</name>
    <dbReference type="NCBI Taxonomy" id="215803"/>
    <lineage>
        <taxon>Bacteria</taxon>
        <taxon>Pseudomonadati</taxon>
        <taxon>Myxococcota</taxon>
        <taxon>Polyangia</taxon>
        <taxon>Nannocystales</taxon>
        <taxon>Nannocystaceae</taxon>
        <taxon>Enhygromyxa</taxon>
    </lineage>
</organism>
<evidence type="ECO:0000256" key="6">
    <source>
        <dbReference type="ARBA" id="ARBA00023136"/>
    </source>
</evidence>
<evidence type="ECO:0000256" key="8">
    <source>
        <dbReference type="SAM" id="Phobius"/>
    </source>
</evidence>
<dbReference type="Gene3D" id="3.30.420.270">
    <property type="match status" value="1"/>
</dbReference>
<evidence type="ECO:0000256" key="2">
    <source>
        <dbReference type="ARBA" id="ARBA00005811"/>
    </source>
</evidence>